<reference evidence="3 4" key="1">
    <citation type="submission" date="2024-02" db="EMBL/GenBank/DDBJ databases">
        <title>Chromosome-scale genome assembly of the rough periwinkle Littorina saxatilis.</title>
        <authorList>
            <person name="De Jode A."/>
            <person name="Faria R."/>
            <person name="Formenti G."/>
            <person name="Sims Y."/>
            <person name="Smith T.P."/>
            <person name="Tracey A."/>
            <person name="Wood J.M.D."/>
            <person name="Zagrodzka Z.B."/>
            <person name="Johannesson K."/>
            <person name="Butlin R.K."/>
            <person name="Leder E.H."/>
        </authorList>
    </citation>
    <scope>NUCLEOTIDE SEQUENCE [LARGE SCALE GENOMIC DNA]</scope>
    <source>
        <strain evidence="3">Snail1</strain>
        <tissue evidence="3">Muscle</tissue>
    </source>
</reference>
<feature type="chain" id="PRO_5042923312" evidence="2">
    <location>
        <begin position="49"/>
        <end position="129"/>
    </location>
</feature>
<dbReference type="AlphaFoldDB" id="A0AAN9BF19"/>
<evidence type="ECO:0000313" key="3">
    <source>
        <dbReference type="EMBL" id="KAK7104302.1"/>
    </source>
</evidence>
<feature type="compositionally biased region" description="Basic residues" evidence="1">
    <location>
        <begin position="7"/>
        <end position="26"/>
    </location>
</feature>
<protein>
    <submittedName>
        <fullName evidence="3">Uncharacterized protein</fullName>
    </submittedName>
</protein>
<accession>A0AAN9BF19</accession>
<keyword evidence="2" id="KW-0732">Signal</keyword>
<feature type="signal peptide" evidence="2">
    <location>
        <begin position="1"/>
        <end position="48"/>
    </location>
</feature>
<keyword evidence="4" id="KW-1185">Reference proteome</keyword>
<feature type="region of interest" description="Disordered" evidence="1">
    <location>
        <begin position="1"/>
        <end position="28"/>
    </location>
</feature>
<gene>
    <name evidence="3" type="ORF">V1264_019043</name>
</gene>
<evidence type="ECO:0000256" key="2">
    <source>
        <dbReference type="SAM" id="SignalP"/>
    </source>
</evidence>
<sequence>MSNSSPQHKRHHHRPQPHTTHHHHPHSGQGSLLLTMLFLTTLLALSSSASIPDFLSEKVKHHLVRQSDNGECDTHMQVSAICYHCASLNTMDFQEVHSQCCAAPGRVREICEAWYTTDPKRGGSNTWYY</sequence>
<dbReference type="Proteomes" id="UP001374579">
    <property type="component" value="Unassembled WGS sequence"/>
</dbReference>
<proteinExistence type="predicted"/>
<dbReference type="EMBL" id="JBAMIC010000008">
    <property type="protein sequence ID" value="KAK7104302.1"/>
    <property type="molecule type" value="Genomic_DNA"/>
</dbReference>
<evidence type="ECO:0000256" key="1">
    <source>
        <dbReference type="SAM" id="MobiDB-lite"/>
    </source>
</evidence>
<organism evidence="3 4">
    <name type="scientific">Littorina saxatilis</name>
    <dbReference type="NCBI Taxonomy" id="31220"/>
    <lineage>
        <taxon>Eukaryota</taxon>
        <taxon>Metazoa</taxon>
        <taxon>Spiralia</taxon>
        <taxon>Lophotrochozoa</taxon>
        <taxon>Mollusca</taxon>
        <taxon>Gastropoda</taxon>
        <taxon>Caenogastropoda</taxon>
        <taxon>Littorinimorpha</taxon>
        <taxon>Littorinoidea</taxon>
        <taxon>Littorinidae</taxon>
        <taxon>Littorina</taxon>
    </lineage>
</organism>
<comment type="caution">
    <text evidence="3">The sequence shown here is derived from an EMBL/GenBank/DDBJ whole genome shotgun (WGS) entry which is preliminary data.</text>
</comment>
<evidence type="ECO:0000313" key="4">
    <source>
        <dbReference type="Proteomes" id="UP001374579"/>
    </source>
</evidence>
<name>A0AAN9BF19_9CAEN</name>